<gene>
    <name evidence="5" type="ORF">GCM10011320_00800</name>
</gene>
<keyword evidence="3" id="KW-0804">Transcription</keyword>
<dbReference type="PANTHER" id="PTHR30154:SF46">
    <property type="entry name" value="TRANSCRIPTIONAL REGULATORY PROTEIN"/>
    <property type="match status" value="1"/>
</dbReference>
<dbReference type="PANTHER" id="PTHR30154">
    <property type="entry name" value="LEUCINE-RESPONSIVE REGULATORY PROTEIN"/>
    <property type="match status" value="1"/>
</dbReference>
<dbReference type="PROSITE" id="PS00519">
    <property type="entry name" value="HTH_ASNC_1"/>
    <property type="match status" value="1"/>
</dbReference>
<dbReference type="Pfam" id="PF13412">
    <property type="entry name" value="HTH_24"/>
    <property type="match status" value="1"/>
</dbReference>
<dbReference type="GO" id="GO:0006355">
    <property type="term" value="P:regulation of DNA-templated transcription"/>
    <property type="evidence" value="ECO:0007669"/>
    <property type="project" value="UniProtKB-ARBA"/>
</dbReference>
<dbReference type="InterPro" id="IPR036390">
    <property type="entry name" value="WH_DNA-bd_sf"/>
</dbReference>
<dbReference type="InterPro" id="IPR000485">
    <property type="entry name" value="AsnC-type_HTH_dom"/>
</dbReference>
<dbReference type="CDD" id="cd00090">
    <property type="entry name" value="HTH_ARSR"/>
    <property type="match status" value="1"/>
</dbReference>
<organism evidence="5 6">
    <name type="scientific">Neoroseomonas lacus</name>
    <dbReference type="NCBI Taxonomy" id="287609"/>
    <lineage>
        <taxon>Bacteria</taxon>
        <taxon>Pseudomonadati</taxon>
        <taxon>Pseudomonadota</taxon>
        <taxon>Alphaproteobacteria</taxon>
        <taxon>Acetobacterales</taxon>
        <taxon>Acetobacteraceae</taxon>
        <taxon>Neoroseomonas</taxon>
    </lineage>
</organism>
<dbReference type="SUPFAM" id="SSF54909">
    <property type="entry name" value="Dimeric alpha+beta barrel"/>
    <property type="match status" value="1"/>
</dbReference>
<proteinExistence type="predicted"/>
<dbReference type="Gene3D" id="3.30.70.920">
    <property type="match status" value="1"/>
</dbReference>
<evidence type="ECO:0000256" key="1">
    <source>
        <dbReference type="ARBA" id="ARBA00023015"/>
    </source>
</evidence>
<name>A0A917K2S8_9PROT</name>
<dbReference type="InterPro" id="IPR036388">
    <property type="entry name" value="WH-like_DNA-bd_sf"/>
</dbReference>
<dbReference type="InterPro" id="IPR019888">
    <property type="entry name" value="Tscrpt_reg_AsnC-like"/>
</dbReference>
<keyword evidence="6" id="KW-1185">Reference proteome</keyword>
<dbReference type="GO" id="GO:0005829">
    <property type="term" value="C:cytosol"/>
    <property type="evidence" value="ECO:0007669"/>
    <property type="project" value="TreeGrafter"/>
</dbReference>
<evidence type="ECO:0000256" key="3">
    <source>
        <dbReference type="ARBA" id="ARBA00023163"/>
    </source>
</evidence>
<evidence type="ECO:0000256" key="2">
    <source>
        <dbReference type="ARBA" id="ARBA00023125"/>
    </source>
</evidence>
<accession>A0A917K2S8</accession>
<dbReference type="Pfam" id="PF01037">
    <property type="entry name" value="AsnC_trans_reg"/>
    <property type="match status" value="1"/>
</dbReference>
<dbReference type="AlphaFoldDB" id="A0A917K2S8"/>
<dbReference type="PRINTS" id="PR00033">
    <property type="entry name" value="HTHASNC"/>
</dbReference>
<dbReference type="GO" id="GO:0043565">
    <property type="term" value="F:sequence-specific DNA binding"/>
    <property type="evidence" value="ECO:0007669"/>
    <property type="project" value="InterPro"/>
</dbReference>
<feature type="domain" description="HTH asnC-type" evidence="4">
    <location>
        <begin position="83"/>
        <end position="144"/>
    </location>
</feature>
<evidence type="ECO:0000313" key="6">
    <source>
        <dbReference type="Proteomes" id="UP000661507"/>
    </source>
</evidence>
<dbReference type="EMBL" id="BMKW01000001">
    <property type="protein sequence ID" value="GGI97867.1"/>
    <property type="molecule type" value="Genomic_DNA"/>
</dbReference>
<dbReference type="Proteomes" id="UP000661507">
    <property type="component" value="Unassembled WGS sequence"/>
</dbReference>
<dbReference type="InterPro" id="IPR019885">
    <property type="entry name" value="Tscrpt_reg_HTH_AsnC-type_CS"/>
</dbReference>
<dbReference type="Gene3D" id="1.10.10.10">
    <property type="entry name" value="Winged helix-like DNA-binding domain superfamily/Winged helix DNA-binding domain"/>
    <property type="match status" value="1"/>
</dbReference>
<sequence>MGYVGAGELDEFEAVSAHRVGVRDGAGDGGAVGRDIHGALLLRGEKDRLGRRGTFGEVWPEMPYAEGIPLRSGFRMTNSAIDLDAIDRKLLREVQRDGRASVVALAERVGLSATPCQRRLKRMEEAGIIAGYGAVLDAPRLGLGLTAFVEVSLASRSEETVEAFHAAIGRMPEVLAAWAMSGETDYLLQVVATDLEAYGEFATRRLLRLPGVKDTKSAFVLRTVKPPAGLPV</sequence>
<dbReference type="GO" id="GO:0043200">
    <property type="term" value="P:response to amino acid"/>
    <property type="evidence" value="ECO:0007669"/>
    <property type="project" value="TreeGrafter"/>
</dbReference>
<keyword evidence="2" id="KW-0238">DNA-binding</keyword>
<reference evidence="5" key="1">
    <citation type="journal article" date="2014" name="Int. J. Syst. Evol. Microbiol.">
        <title>Complete genome sequence of Corynebacterium casei LMG S-19264T (=DSM 44701T), isolated from a smear-ripened cheese.</title>
        <authorList>
            <consortium name="US DOE Joint Genome Institute (JGI-PGF)"/>
            <person name="Walter F."/>
            <person name="Albersmeier A."/>
            <person name="Kalinowski J."/>
            <person name="Ruckert C."/>
        </authorList>
    </citation>
    <scope>NUCLEOTIDE SEQUENCE</scope>
    <source>
        <strain evidence="5">CGMCC 1.3617</strain>
    </source>
</reference>
<dbReference type="InterPro" id="IPR019887">
    <property type="entry name" value="Tscrpt_reg_AsnC/Lrp_C"/>
</dbReference>
<evidence type="ECO:0000313" key="5">
    <source>
        <dbReference type="EMBL" id="GGI97867.1"/>
    </source>
</evidence>
<dbReference type="SUPFAM" id="SSF46785">
    <property type="entry name" value="Winged helix' DNA-binding domain"/>
    <property type="match status" value="1"/>
</dbReference>
<dbReference type="SMART" id="SM00344">
    <property type="entry name" value="HTH_ASNC"/>
    <property type="match status" value="1"/>
</dbReference>
<comment type="caution">
    <text evidence="5">The sequence shown here is derived from an EMBL/GenBank/DDBJ whole genome shotgun (WGS) entry which is preliminary data.</text>
</comment>
<evidence type="ECO:0000259" key="4">
    <source>
        <dbReference type="PROSITE" id="PS50956"/>
    </source>
</evidence>
<reference evidence="5" key="2">
    <citation type="submission" date="2020-09" db="EMBL/GenBank/DDBJ databases">
        <authorList>
            <person name="Sun Q."/>
            <person name="Zhou Y."/>
        </authorList>
    </citation>
    <scope>NUCLEOTIDE SEQUENCE</scope>
    <source>
        <strain evidence="5">CGMCC 1.3617</strain>
    </source>
</reference>
<protein>
    <recommendedName>
        <fullName evidence="4">HTH asnC-type domain-containing protein</fullName>
    </recommendedName>
</protein>
<keyword evidence="1" id="KW-0805">Transcription regulation</keyword>
<dbReference type="PROSITE" id="PS50956">
    <property type="entry name" value="HTH_ASNC_2"/>
    <property type="match status" value="1"/>
</dbReference>
<dbReference type="InterPro" id="IPR011008">
    <property type="entry name" value="Dimeric_a/b-barrel"/>
</dbReference>
<dbReference type="InterPro" id="IPR011991">
    <property type="entry name" value="ArsR-like_HTH"/>
</dbReference>